<feature type="transmembrane region" description="Helical" evidence="4">
    <location>
        <begin position="348"/>
        <end position="365"/>
    </location>
</feature>
<feature type="transmembrane region" description="Helical" evidence="4">
    <location>
        <begin position="241"/>
        <end position="266"/>
    </location>
</feature>
<dbReference type="GO" id="GO:0016757">
    <property type="term" value="F:glycosyltransferase activity"/>
    <property type="evidence" value="ECO:0007669"/>
    <property type="project" value="UniProtKB-KW"/>
</dbReference>
<dbReference type="PANTHER" id="PTHR43179:SF12">
    <property type="entry name" value="GALACTOFURANOSYLTRANSFERASE GLFT2"/>
    <property type="match status" value="1"/>
</dbReference>
<dbReference type="RefSeq" id="WP_211976040.1">
    <property type="nucleotide sequence ID" value="NZ_CBFHAM010000051.1"/>
</dbReference>
<evidence type="ECO:0000259" key="5">
    <source>
        <dbReference type="Pfam" id="PF00535"/>
    </source>
</evidence>
<keyword evidence="7" id="KW-1185">Reference proteome</keyword>
<evidence type="ECO:0000313" key="7">
    <source>
        <dbReference type="Proteomes" id="UP000676386"/>
    </source>
</evidence>
<dbReference type="SUPFAM" id="SSF53448">
    <property type="entry name" value="Nucleotide-diphospho-sugar transferases"/>
    <property type="match status" value="1"/>
</dbReference>
<dbReference type="Proteomes" id="UP000676386">
    <property type="component" value="Unassembled WGS sequence"/>
</dbReference>
<organism evidence="6 7">
    <name type="scientific">Chitinophaga hostae</name>
    <dbReference type="NCBI Taxonomy" id="2831022"/>
    <lineage>
        <taxon>Bacteria</taxon>
        <taxon>Pseudomonadati</taxon>
        <taxon>Bacteroidota</taxon>
        <taxon>Chitinophagia</taxon>
        <taxon>Chitinophagales</taxon>
        <taxon>Chitinophagaceae</taxon>
        <taxon>Chitinophaga</taxon>
    </lineage>
</organism>
<dbReference type="InterPro" id="IPR001173">
    <property type="entry name" value="Glyco_trans_2-like"/>
</dbReference>
<feature type="domain" description="Glycosyltransferase 2-like" evidence="5">
    <location>
        <begin position="10"/>
        <end position="170"/>
    </location>
</feature>
<gene>
    <name evidence="6" type="ORF">KE626_26485</name>
</gene>
<comment type="similarity">
    <text evidence="1">Belongs to the glycosyltransferase 2 family.</text>
</comment>
<dbReference type="PANTHER" id="PTHR43179">
    <property type="entry name" value="RHAMNOSYLTRANSFERASE WBBL"/>
    <property type="match status" value="1"/>
</dbReference>
<keyword evidence="4" id="KW-0812">Transmembrane</keyword>
<protein>
    <submittedName>
        <fullName evidence="6">Glycosyltransferase</fullName>
        <ecNumber evidence="6">2.4.-.-</ecNumber>
    </submittedName>
</protein>
<dbReference type="Pfam" id="PF00535">
    <property type="entry name" value="Glycos_transf_2"/>
    <property type="match status" value="1"/>
</dbReference>
<keyword evidence="2 6" id="KW-0328">Glycosyltransferase</keyword>
<dbReference type="EC" id="2.4.-.-" evidence="6"/>
<dbReference type="EMBL" id="JAGTXB010000018">
    <property type="protein sequence ID" value="MBS0030901.1"/>
    <property type="molecule type" value="Genomic_DNA"/>
</dbReference>
<reference evidence="6 7" key="1">
    <citation type="submission" date="2021-04" db="EMBL/GenBank/DDBJ databases">
        <title>Chitinophaga sp. nov., isolated from the rhizosphere soil.</title>
        <authorList>
            <person name="He S."/>
        </authorList>
    </citation>
    <scope>NUCLEOTIDE SEQUENCE [LARGE SCALE GENOMIC DNA]</scope>
    <source>
        <strain evidence="6 7">2R12</strain>
    </source>
</reference>
<evidence type="ECO:0000256" key="4">
    <source>
        <dbReference type="SAM" id="Phobius"/>
    </source>
</evidence>
<dbReference type="Gene3D" id="3.90.550.10">
    <property type="entry name" value="Spore Coat Polysaccharide Biosynthesis Protein SpsA, Chain A"/>
    <property type="match status" value="1"/>
</dbReference>
<name>A0ABS5J6Q6_9BACT</name>
<keyword evidence="3 6" id="KW-0808">Transferase</keyword>
<feature type="transmembrane region" description="Helical" evidence="4">
    <location>
        <begin position="272"/>
        <end position="289"/>
    </location>
</feature>
<keyword evidence="4" id="KW-0472">Membrane</keyword>
<evidence type="ECO:0000256" key="1">
    <source>
        <dbReference type="ARBA" id="ARBA00006739"/>
    </source>
</evidence>
<keyword evidence="4" id="KW-1133">Transmembrane helix</keyword>
<proteinExistence type="inferred from homology"/>
<sequence length="366" mass="42453">MLTFSNSIDIIIPSFRLDEQYLLPLIHLPKPNGWRFNYYVVVDNPQVKPGREMLRLAEEGAIHLFINPENLGAAESRNKGINAGSGEWMLFLDDDIVADDDVLFRYVEAIEAHREAIGFIGLTDFPAPMSAFTRALTAAGLTTIFTIAERKEEFMWGVTANMMYNRAAMQELRFSSIFPKNGGGEDIDLPAQICLRNNARFICVKEARVTHPWWNDGQPHYKRFERYGEGMALLLPRFKQFTWYAFPNPIEGALLVLLSAPLFFIFLSWQKWLMLLLAIPVIDILINYIRASRDGFKEPKVAYYMTLLRCSNEWGMFKTVMGQGRFSYFMKRINIDFTRPRNFRTNRWRIIKLVIYIILLAVLIFS</sequence>
<dbReference type="InterPro" id="IPR029044">
    <property type="entry name" value="Nucleotide-diphossugar_trans"/>
</dbReference>
<accession>A0ABS5J6Q6</accession>
<evidence type="ECO:0000313" key="6">
    <source>
        <dbReference type="EMBL" id="MBS0030901.1"/>
    </source>
</evidence>
<evidence type="ECO:0000256" key="2">
    <source>
        <dbReference type="ARBA" id="ARBA00022676"/>
    </source>
</evidence>
<comment type="caution">
    <text evidence="6">The sequence shown here is derived from an EMBL/GenBank/DDBJ whole genome shotgun (WGS) entry which is preliminary data.</text>
</comment>
<evidence type="ECO:0000256" key="3">
    <source>
        <dbReference type="ARBA" id="ARBA00022679"/>
    </source>
</evidence>